<proteinExistence type="predicted"/>
<sequence>MSATITLTDVMPALATRIARPTPLTHLEAQRAAGALGITWGMEIARSDWDLIETAVLTRYGK</sequence>
<evidence type="ECO:0000313" key="2">
    <source>
        <dbReference type="Proteomes" id="UP000001504"/>
    </source>
</evidence>
<dbReference type="Proteomes" id="UP000001504">
    <property type="component" value="Segment"/>
</dbReference>
<name>D4P844_9CAUD</name>
<protein>
    <submittedName>
        <fullName evidence="1">Gp69</fullName>
    </submittedName>
</protein>
<dbReference type="EMBL" id="GU580943">
    <property type="protein sequence ID" value="ADD81174.1"/>
    <property type="molecule type" value="Genomic_DNA"/>
</dbReference>
<keyword evidence="2" id="KW-1185">Reference proteome</keyword>
<gene>
    <name evidence="1" type="ORF">ReqiPine5gene69</name>
</gene>
<dbReference type="RefSeq" id="YP_009016250.1">
    <property type="nucleotide sequence ID" value="NC_023722.1"/>
</dbReference>
<accession>D4P844</accession>
<dbReference type="GeneID" id="18564180"/>
<reference evidence="1 2" key="1">
    <citation type="journal article" date="2011" name="Appl. Environ. Microbiol.">
        <title>Genomic and functional analyses of Rhodococcus equi phages ReqiPepy6, ReqiPoco6, ReqiPine5, and ReqiDocB7.</title>
        <authorList>
            <person name="Summer E.J."/>
            <person name="Liu M."/>
            <person name="Gill J.J."/>
            <person name="Grant M."/>
            <person name="Chan-Cortes T.N."/>
            <person name="Ferguson L."/>
            <person name="Janes C."/>
            <person name="Lange K."/>
            <person name="Bertoli M."/>
            <person name="Moore C."/>
            <person name="Orchard R.C."/>
            <person name="Cohen N."/>
            <person name="Young R."/>
        </authorList>
    </citation>
    <scope>NUCLEOTIDE SEQUENCE [LARGE SCALE GENOMIC DNA]</scope>
</reference>
<evidence type="ECO:0000313" key="1">
    <source>
        <dbReference type="EMBL" id="ADD81174.1"/>
    </source>
</evidence>
<organism evidence="1 2">
    <name type="scientific">Rhodococcus phage ReqiPine5</name>
    <dbReference type="NCBI Taxonomy" id="691963"/>
    <lineage>
        <taxon>Viruses</taxon>
        <taxon>Duplodnaviria</taxon>
        <taxon>Heunggongvirae</taxon>
        <taxon>Uroviricota</taxon>
        <taxon>Caudoviricetes</taxon>
        <taxon>Caudoviricetes incertae sedis</taxon>
        <taxon>Reqipinevirus</taxon>
        <taxon>Reqipinevirus reqipine5</taxon>
    </lineage>
</organism>
<dbReference type="KEGG" id="vg:18564180"/>